<reference evidence="1 2" key="1">
    <citation type="submission" date="2020-04" db="EMBL/GenBank/DDBJ databases">
        <title>Chryseobacterium sp. RJ-7-14 sp. nov., isolated from Jeju soil.</title>
        <authorList>
            <person name="Dahal R.H."/>
            <person name="Chaudhary D.K."/>
        </authorList>
    </citation>
    <scope>NUCLEOTIDE SEQUENCE [LARGE SCALE GENOMIC DNA]</scope>
    <source>
        <strain evidence="1 2">RJ-7-14</strain>
    </source>
</reference>
<evidence type="ECO:0000313" key="2">
    <source>
        <dbReference type="Proteomes" id="UP000552615"/>
    </source>
</evidence>
<dbReference type="AlphaFoldDB" id="A0A7Y0FK64"/>
<proteinExistence type="predicted"/>
<dbReference type="RefSeq" id="WP_169232601.1">
    <property type="nucleotide sequence ID" value="NZ_JABBGF010000004.1"/>
</dbReference>
<name>A0A7Y0FK64_9FLAO</name>
<evidence type="ECO:0000313" key="1">
    <source>
        <dbReference type="EMBL" id="NML59288.1"/>
    </source>
</evidence>
<keyword evidence="2" id="KW-1185">Reference proteome</keyword>
<dbReference type="Proteomes" id="UP000552615">
    <property type="component" value="Unassembled WGS sequence"/>
</dbReference>
<protein>
    <submittedName>
        <fullName evidence="1">Glycosyltransferase family 4 protein</fullName>
    </submittedName>
</protein>
<dbReference type="SUPFAM" id="SSF53756">
    <property type="entry name" value="UDP-Glycosyltransferase/glycogen phosphorylase"/>
    <property type="match status" value="1"/>
</dbReference>
<dbReference type="GO" id="GO:0016740">
    <property type="term" value="F:transferase activity"/>
    <property type="evidence" value="ECO:0007669"/>
    <property type="project" value="UniProtKB-KW"/>
</dbReference>
<accession>A0A7Y0FK64</accession>
<gene>
    <name evidence="1" type="ORF">HHL20_18345</name>
</gene>
<keyword evidence="1" id="KW-0808">Transferase</keyword>
<dbReference type="EMBL" id="JABBGF010000004">
    <property type="protein sequence ID" value="NML59288.1"/>
    <property type="molecule type" value="Genomic_DNA"/>
</dbReference>
<organism evidence="1 2">
    <name type="scientific">Chryseobacterium cheonjiense</name>
    <dbReference type="NCBI Taxonomy" id="2728845"/>
    <lineage>
        <taxon>Bacteria</taxon>
        <taxon>Pseudomonadati</taxon>
        <taxon>Bacteroidota</taxon>
        <taxon>Flavobacteriia</taxon>
        <taxon>Flavobacteriales</taxon>
        <taxon>Weeksellaceae</taxon>
        <taxon>Chryseobacterium group</taxon>
        <taxon>Chryseobacterium</taxon>
    </lineage>
</organism>
<comment type="caution">
    <text evidence="1">The sequence shown here is derived from an EMBL/GenBank/DDBJ whole genome shotgun (WGS) entry which is preliminary data.</text>
</comment>
<sequence length="355" mass="41334">MKRIAYIEIDTHAEIAQSFMEIMKGSEAFSVDYYFSKKIKDQITDNAQSVYLSDSSMISDQLKSRKYDLVIIGTVHRYFNTFSAIAEKYNTAVIVHNINFISASNFSLLKNIFKKDSIYRLKLLWKEGLLYSSKIYGKAKGLLVLDGALSSERFRFLPLFYTKQSVKTDTDILTIVIPGGVSQKRRDYKKVFSEIKKIEQLYTDSDIQKKQIEFVFLGKADHAELNKLTDLERSLQYVNITYFPERVSQADFEQWMQKADVLWCPIQQETEFFSQKEIYGRTKMTGNIGDAIKFGKLAVFPENYRSSLDFIIPEQSDLIRQFEELRGLHFDFQKDYSKQTVRQNLENLLDSLSSI</sequence>